<proteinExistence type="predicted"/>
<evidence type="ECO:0000313" key="1">
    <source>
        <dbReference type="EMBL" id="KAE8730964.1"/>
    </source>
</evidence>
<gene>
    <name evidence="1" type="ORF">F3Y22_tig00002841pilonHSYRG00086</name>
</gene>
<reference evidence="1" key="1">
    <citation type="submission" date="2019-09" db="EMBL/GenBank/DDBJ databases">
        <title>Draft genome information of white flower Hibiscus syriacus.</title>
        <authorList>
            <person name="Kim Y.-M."/>
        </authorList>
    </citation>
    <scope>NUCLEOTIDE SEQUENCE [LARGE SCALE GENOMIC DNA]</scope>
    <source>
        <strain evidence="1">YM2019G1</strain>
    </source>
</reference>
<sequence>MVGTSCEAAAAGDKWGSLGFMDLLGIHQDFVAPSLFDSFNQSPILPPPSSAELAAVFNNYHRDDFIIKRARQ</sequence>
<comment type="caution">
    <text evidence="1">The sequence shown here is derived from an EMBL/GenBank/DDBJ whole genome shotgun (WGS) entry which is preliminary data.</text>
</comment>
<dbReference type="AlphaFoldDB" id="A0A6A3CR98"/>
<dbReference type="EMBL" id="VEPZ02000197">
    <property type="protein sequence ID" value="KAE8730964.1"/>
    <property type="molecule type" value="Genomic_DNA"/>
</dbReference>
<name>A0A6A3CR98_HIBSY</name>
<dbReference type="Proteomes" id="UP000436088">
    <property type="component" value="Unassembled WGS sequence"/>
</dbReference>
<keyword evidence="2" id="KW-1185">Reference proteome</keyword>
<evidence type="ECO:0000313" key="2">
    <source>
        <dbReference type="Proteomes" id="UP000436088"/>
    </source>
</evidence>
<organism evidence="1 2">
    <name type="scientific">Hibiscus syriacus</name>
    <name type="common">Rose of Sharon</name>
    <dbReference type="NCBI Taxonomy" id="106335"/>
    <lineage>
        <taxon>Eukaryota</taxon>
        <taxon>Viridiplantae</taxon>
        <taxon>Streptophyta</taxon>
        <taxon>Embryophyta</taxon>
        <taxon>Tracheophyta</taxon>
        <taxon>Spermatophyta</taxon>
        <taxon>Magnoliopsida</taxon>
        <taxon>eudicotyledons</taxon>
        <taxon>Gunneridae</taxon>
        <taxon>Pentapetalae</taxon>
        <taxon>rosids</taxon>
        <taxon>malvids</taxon>
        <taxon>Malvales</taxon>
        <taxon>Malvaceae</taxon>
        <taxon>Malvoideae</taxon>
        <taxon>Hibiscus</taxon>
    </lineage>
</organism>
<protein>
    <submittedName>
        <fullName evidence="1">Uncharacterized protein</fullName>
    </submittedName>
</protein>
<accession>A0A6A3CR98</accession>